<dbReference type="EMBL" id="MU003538">
    <property type="protein sequence ID" value="KAF2464197.1"/>
    <property type="molecule type" value="Genomic_DNA"/>
</dbReference>
<proteinExistence type="predicted"/>
<sequence>MGYPENFWAWVLLMHFLVILELLCRRFTEALGRGTDYEFSQQSNLVPVIRERGLWSLLPSAAIIAMQKPRSNGTHHEHGLRDCRWDPLRADRYAVICVHPCVERRTVLRGRFAIRTFRVPPSQSPTRTIAVLVMLLIVSSTPSITPSAIPPVQLRPLDSEFHRAEDEQLDVCRCCETIQHAYHLLPLSYWSGYKPAIDLIGRKSVTKKPRYCLFLSFK</sequence>
<evidence type="ECO:0000313" key="2">
    <source>
        <dbReference type="Proteomes" id="UP000799755"/>
    </source>
</evidence>
<name>A0ACB6QDJ5_9PLEO</name>
<dbReference type="Proteomes" id="UP000799755">
    <property type="component" value="Unassembled WGS sequence"/>
</dbReference>
<evidence type="ECO:0000313" key="1">
    <source>
        <dbReference type="EMBL" id="KAF2464197.1"/>
    </source>
</evidence>
<gene>
    <name evidence="1" type="ORF">BDR25DRAFT_361712</name>
</gene>
<protein>
    <submittedName>
        <fullName evidence="1">Uncharacterized protein</fullName>
    </submittedName>
</protein>
<comment type="caution">
    <text evidence="1">The sequence shown here is derived from an EMBL/GenBank/DDBJ whole genome shotgun (WGS) entry which is preliminary data.</text>
</comment>
<reference evidence="1" key="1">
    <citation type="journal article" date="2020" name="Stud. Mycol.">
        <title>101 Dothideomycetes genomes: a test case for predicting lifestyles and emergence of pathogens.</title>
        <authorList>
            <person name="Haridas S."/>
            <person name="Albert R."/>
            <person name="Binder M."/>
            <person name="Bloem J."/>
            <person name="Labutti K."/>
            <person name="Salamov A."/>
            <person name="Andreopoulos B."/>
            <person name="Baker S."/>
            <person name="Barry K."/>
            <person name="Bills G."/>
            <person name="Bluhm B."/>
            <person name="Cannon C."/>
            <person name="Castanera R."/>
            <person name="Culley D."/>
            <person name="Daum C."/>
            <person name="Ezra D."/>
            <person name="Gonzalez J."/>
            <person name="Henrissat B."/>
            <person name="Kuo A."/>
            <person name="Liang C."/>
            <person name="Lipzen A."/>
            <person name="Lutzoni F."/>
            <person name="Magnuson J."/>
            <person name="Mondo S."/>
            <person name="Nolan M."/>
            <person name="Ohm R."/>
            <person name="Pangilinan J."/>
            <person name="Park H.-J."/>
            <person name="Ramirez L."/>
            <person name="Alfaro M."/>
            <person name="Sun H."/>
            <person name="Tritt A."/>
            <person name="Yoshinaga Y."/>
            <person name="Zwiers L.-H."/>
            <person name="Turgeon B."/>
            <person name="Goodwin S."/>
            <person name="Spatafora J."/>
            <person name="Crous P."/>
            <person name="Grigoriev I."/>
        </authorList>
    </citation>
    <scope>NUCLEOTIDE SEQUENCE</scope>
    <source>
        <strain evidence="1">ATCC 200398</strain>
    </source>
</reference>
<accession>A0ACB6QDJ5</accession>
<keyword evidence="2" id="KW-1185">Reference proteome</keyword>
<organism evidence="1 2">
    <name type="scientific">Lindgomyces ingoldianus</name>
    <dbReference type="NCBI Taxonomy" id="673940"/>
    <lineage>
        <taxon>Eukaryota</taxon>
        <taxon>Fungi</taxon>
        <taxon>Dikarya</taxon>
        <taxon>Ascomycota</taxon>
        <taxon>Pezizomycotina</taxon>
        <taxon>Dothideomycetes</taxon>
        <taxon>Pleosporomycetidae</taxon>
        <taxon>Pleosporales</taxon>
        <taxon>Lindgomycetaceae</taxon>
        <taxon>Lindgomyces</taxon>
    </lineage>
</organism>